<organism evidence="1 2">
    <name type="scientific">Kluyvera genomosp. 3</name>
    <dbReference type="NCBI Taxonomy" id="2774055"/>
    <lineage>
        <taxon>Bacteria</taxon>
        <taxon>Pseudomonadati</taxon>
        <taxon>Pseudomonadota</taxon>
        <taxon>Gammaproteobacteria</taxon>
        <taxon>Enterobacterales</taxon>
        <taxon>Enterobacteriaceae</taxon>
        <taxon>Kluyvera</taxon>
    </lineage>
</organism>
<dbReference type="Gene3D" id="2.60.40.10">
    <property type="entry name" value="Immunoglobulins"/>
    <property type="match status" value="1"/>
</dbReference>
<evidence type="ECO:0000313" key="1">
    <source>
        <dbReference type="EMBL" id="ASG63012.1"/>
    </source>
</evidence>
<dbReference type="InterPro" id="IPR008964">
    <property type="entry name" value="Invasin/intimin_cell_adhesion"/>
</dbReference>
<protein>
    <recommendedName>
        <fullName evidence="3">Invasin domain-containing protein</fullName>
    </recommendedName>
</protein>
<proteinExistence type="predicted"/>
<dbReference type="SUPFAM" id="SSF49373">
    <property type="entry name" value="Invasin/intimin cell-adhesion fragments"/>
    <property type="match status" value="1"/>
</dbReference>
<accession>A0A248KI26</accession>
<name>A0A248KI26_9ENTR</name>
<dbReference type="AlphaFoldDB" id="A0A248KI26"/>
<dbReference type="InterPro" id="IPR013783">
    <property type="entry name" value="Ig-like_fold"/>
</dbReference>
<dbReference type="EMBL" id="CP022114">
    <property type="protein sequence ID" value="ASG63012.1"/>
    <property type="molecule type" value="Genomic_DNA"/>
</dbReference>
<reference evidence="1 2" key="1">
    <citation type="submission" date="2017-06" db="EMBL/GenBank/DDBJ databases">
        <title>Origin of plasmid-mediated fosfomycin resistance gene fosA3.</title>
        <authorList>
            <person name="Ito R."/>
            <person name="Pacey M.P."/>
            <person name="Doi Y."/>
        </authorList>
    </citation>
    <scope>NUCLEOTIDE SEQUENCE [LARGE SCALE GENOMIC DNA]</scope>
    <source>
        <strain evidence="1 2">YDC799</strain>
    </source>
</reference>
<sequence length="141" mass="15077">MSSTEYTIGVGSAVAEKSTIKTDRTGYISGDDMAVTVTLKDAYDNAVSGQASRLTEEIVDVQSAQIKPGSQWTEGPDGVYQRVYQATTSGIGFKATLTLNNEQSYSSSYMVNVGSIFAENSSIVTNTSSYALGRIFKLKSL</sequence>
<dbReference type="Proteomes" id="UP000197098">
    <property type="component" value="Chromosome"/>
</dbReference>
<evidence type="ECO:0008006" key="3">
    <source>
        <dbReference type="Google" id="ProtNLM"/>
    </source>
</evidence>
<gene>
    <name evidence="1" type="ORF">CEW81_07150</name>
</gene>
<evidence type="ECO:0000313" key="2">
    <source>
        <dbReference type="Proteomes" id="UP000197098"/>
    </source>
</evidence>